<keyword evidence="4" id="KW-0808">Transferase</keyword>
<protein>
    <recommendedName>
        <fullName evidence="8">Geranylgeranyl transferase type II subunit beta</fullName>
    </recommendedName>
    <alternativeName>
        <fullName evidence="9">Type II protein geranyl-geranyltransferase subunit beta</fullName>
    </alternativeName>
</protein>
<keyword evidence="6" id="KW-0677">Repeat</keyword>
<organism evidence="11 12">
    <name type="scientific">Zophobas morio</name>
    <dbReference type="NCBI Taxonomy" id="2755281"/>
    <lineage>
        <taxon>Eukaryota</taxon>
        <taxon>Metazoa</taxon>
        <taxon>Ecdysozoa</taxon>
        <taxon>Arthropoda</taxon>
        <taxon>Hexapoda</taxon>
        <taxon>Insecta</taxon>
        <taxon>Pterygota</taxon>
        <taxon>Neoptera</taxon>
        <taxon>Endopterygota</taxon>
        <taxon>Coleoptera</taxon>
        <taxon>Polyphaga</taxon>
        <taxon>Cucujiformia</taxon>
        <taxon>Tenebrionidae</taxon>
        <taxon>Zophobas</taxon>
    </lineage>
</organism>
<dbReference type="EMBL" id="JALNTZ010004088">
    <property type="protein sequence ID" value="KAJ3615528.1"/>
    <property type="molecule type" value="Genomic_DNA"/>
</dbReference>
<dbReference type="SUPFAM" id="SSF48239">
    <property type="entry name" value="Terpenoid cyclases/Protein prenyltransferases"/>
    <property type="match status" value="1"/>
</dbReference>
<keyword evidence="7" id="KW-0862">Zinc</keyword>
<dbReference type="Pfam" id="PF00432">
    <property type="entry name" value="Prenyltrans"/>
    <property type="match status" value="1"/>
</dbReference>
<dbReference type="GO" id="GO:0005968">
    <property type="term" value="C:Rab-protein geranylgeranyltransferase complex"/>
    <property type="evidence" value="ECO:0007669"/>
    <property type="project" value="TreeGrafter"/>
</dbReference>
<evidence type="ECO:0000256" key="8">
    <source>
        <dbReference type="ARBA" id="ARBA00030816"/>
    </source>
</evidence>
<dbReference type="Gene3D" id="1.50.10.20">
    <property type="match status" value="1"/>
</dbReference>
<dbReference type="GO" id="GO:0004663">
    <property type="term" value="F:Rab geranylgeranyltransferase activity"/>
    <property type="evidence" value="ECO:0007669"/>
    <property type="project" value="TreeGrafter"/>
</dbReference>
<dbReference type="GO" id="GO:0046872">
    <property type="term" value="F:metal ion binding"/>
    <property type="evidence" value="ECO:0007669"/>
    <property type="project" value="UniProtKB-KW"/>
</dbReference>
<reference evidence="11" key="1">
    <citation type="journal article" date="2023" name="G3 (Bethesda)">
        <title>Whole genome assemblies of Zophobas morio and Tenebrio molitor.</title>
        <authorList>
            <person name="Kaur S."/>
            <person name="Stinson S.A."/>
            <person name="diCenzo G.C."/>
        </authorList>
    </citation>
    <scope>NUCLEOTIDE SEQUENCE</scope>
    <source>
        <strain evidence="11">QUZm001</strain>
    </source>
</reference>
<keyword evidence="5" id="KW-0479">Metal-binding</keyword>
<evidence type="ECO:0000313" key="12">
    <source>
        <dbReference type="Proteomes" id="UP001168821"/>
    </source>
</evidence>
<gene>
    <name evidence="11" type="ORF">Zmor_016346</name>
</gene>
<dbReference type="InterPro" id="IPR008930">
    <property type="entry name" value="Terpenoid_cyclase/PrenylTrfase"/>
</dbReference>
<feature type="domain" description="Prenyltransferase alpha-alpha toroid" evidence="10">
    <location>
        <begin position="1"/>
        <end position="66"/>
    </location>
</feature>
<comment type="similarity">
    <text evidence="2">Belongs to the protein prenyltransferase subunit beta family.</text>
</comment>
<evidence type="ECO:0000313" key="11">
    <source>
        <dbReference type="EMBL" id="KAJ3615528.1"/>
    </source>
</evidence>
<keyword evidence="3" id="KW-0637">Prenyltransferase</keyword>
<evidence type="ECO:0000259" key="10">
    <source>
        <dbReference type="Pfam" id="PF00432"/>
    </source>
</evidence>
<evidence type="ECO:0000256" key="1">
    <source>
        <dbReference type="ARBA" id="ARBA00001947"/>
    </source>
</evidence>
<evidence type="ECO:0000256" key="7">
    <source>
        <dbReference type="ARBA" id="ARBA00022833"/>
    </source>
</evidence>
<dbReference type="InterPro" id="IPR045089">
    <property type="entry name" value="PGGT1B-like"/>
</dbReference>
<comment type="caution">
    <text evidence="11">The sequence shown here is derived from an EMBL/GenBank/DDBJ whole genome shotgun (WGS) entry which is preliminary data.</text>
</comment>
<evidence type="ECO:0000256" key="3">
    <source>
        <dbReference type="ARBA" id="ARBA00022602"/>
    </source>
</evidence>
<evidence type="ECO:0000256" key="2">
    <source>
        <dbReference type="ARBA" id="ARBA00010497"/>
    </source>
</evidence>
<evidence type="ECO:0000256" key="5">
    <source>
        <dbReference type="ARBA" id="ARBA00022723"/>
    </source>
</evidence>
<comment type="cofactor">
    <cofactor evidence="1">
        <name>Zn(2+)</name>
        <dbReference type="ChEBI" id="CHEBI:29105"/>
    </cofactor>
</comment>
<keyword evidence="12" id="KW-1185">Reference proteome</keyword>
<dbReference type="AlphaFoldDB" id="A0AA38LXR8"/>
<evidence type="ECO:0000256" key="6">
    <source>
        <dbReference type="ARBA" id="ARBA00022737"/>
    </source>
</evidence>
<accession>A0AA38LXR8</accession>
<dbReference type="PANTHER" id="PTHR11774:SF11">
    <property type="entry name" value="GERANYLGERANYL TRANSFERASE TYPE-2 SUBUNIT BETA"/>
    <property type="match status" value="1"/>
</dbReference>
<proteinExistence type="inferred from homology"/>
<evidence type="ECO:0000256" key="9">
    <source>
        <dbReference type="ARBA" id="ARBA00032766"/>
    </source>
</evidence>
<dbReference type="InterPro" id="IPR001330">
    <property type="entry name" value="Prenyltrans"/>
</dbReference>
<dbReference type="PANTHER" id="PTHR11774">
    <property type="entry name" value="GERANYLGERANYL TRANSFERASE TYPE BETA SUBUNIT"/>
    <property type="match status" value="1"/>
</dbReference>
<sequence length="92" mass="10263">MLGRLHWINKEALIFYIRACQDPETGGISDRPGDCCDPFHTLFGLAGLQLLGAASELQEINAVFCLPQYVVDAIEEDCCLDQLRAHRDKNAK</sequence>
<name>A0AA38LXR8_9CUCU</name>
<evidence type="ECO:0000256" key="4">
    <source>
        <dbReference type="ARBA" id="ARBA00022679"/>
    </source>
</evidence>
<dbReference type="Proteomes" id="UP001168821">
    <property type="component" value="Unassembled WGS sequence"/>
</dbReference>